<dbReference type="GO" id="GO:0046813">
    <property type="term" value="P:receptor-mediated virion attachment to host cell"/>
    <property type="evidence" value="ECO:0007669"/>
    <property type="project" value="TreeGrafter"/>
</dbReference>
<sequence>MKSRTVATALVLLLLAGTGGAAWWWYATPPAPEPDVDATAPLPLPPVPPMLAEGERYGQCLAMLAEDPSGALSLAEAWTDGGEAAAHCRAMAEVALGNAATGAALLQEVADASKAPAGPRAAVFGQAEEAWLMAGSPARAFEAATRGLALSPDDPDLLVGHARAASALERFDLAAGDLTRALATDPRRPEALVLRAAALRQLGRLEEAEADIRQAVALDPDSAEALLERGILRQLHADLAGAQADWEHVIELAPDTTTADLAEQNLALLAAGPAR</sequence>
<dbReference type="GO" id="GO:0009279">
    <property type="term" value="C:cell outer membrane"/>
    <property type="evidence" value="ECO:0007669"/>
    <property type="project" value="TreeGrafter"/>
</dbReference>
<accession>A0A5M6J145</accession>
<comment type="caution">
    <text evidence="4">The sequence shown here is derived from an EMBL/GenBank/DDBJ whole genome shotgun (WGS) entry which is preliminary data.</text>
</comment>
<evidence type="ECO:0000256" key="1">
    <source>
        <dbReference type="ARBA" id="ARBA00022737"/>
    </source>
</evidence>
<keyword evidence="1" id="KW-0677">Repeat</keyword>
<feature type="repeat" description="TPR" evidence="3">
    <location>
        <begin position="189"/>
        <end position="222"/>
    </location>
</feature>
<dbReference type="Gene3D" id="1.25.40.10">
    <property type="entry name" value="Tetratricopeptide repeat domain"/>
    <property type="match status" value="2"/>
</dbReference>
<keyword evidence="5" id="KW-1185">Reference proteome</keyword>
<dbReference type="InterPro" id="IPR011990">
    <property type="entry name" value="TPR-like_helical_dom_sf"/>
</dbReference>
<evidence type="ECO:0000256" key="2">
    <source>
        <dbReference type="ARBA" id="ARBA00022803"/>
    </source>
</evidence>
<dbReference type="EMBL" id="VWPK01000002">
    <property type="protein sequence ID" value="KAA5614326.1"/>
    <property type="molecule type" value="Genomic_DNA"/>
</dbReference>
<reference evidence="4 5" key="1">
    <citation type="submission" date="2019-09" db="EMBL/GenBank/DDBJ databases">
        <title>Genome sequence of Rhodovastum atsumiense, a diverse member of the Acetobacteraceae family of non-sulfur purple photosynthetic bacteria.</title>
        <authorList>
            <person name="Meyer T."/>
            <person name="Kyndt J."/>
        </authorList>
    </citation>
    <scope>NUCLEOTIDE SEQUENCE [LARGE SCALE GENOMIC DNA]</scope>
    <source>
        <strain evidence="4 5">DSM 21279</strain>
    </source>
</reference>
<evidence type="ECO:0000256" key="3">
    <source>
        <dbReference type="PROSITE-ProRule" id="PRU00339"/>
    </source>
</evidence>
<dbReference type="InterPro" id="IPR050498">
    <property type="entry name" value="Ycf3"/>
</dbReference>
<dbReference type="InterPro" id="IPR019734">
    <property type="entry name" value="TPR_rpt"/>
</dbReference>
<keyword evidence="2 3" id="KW-0802">TPR repeat</keyword>
<dbReference type="PANTHER" id="PTHR44858">
    <property type="entry name" value="TETRATRICOPEPTIDE REPEAT PROTEIN 6"/>
    <property type="match status" value="1"/>
</dbReference>
<dbReference type="OrthoDB" id="8480494at2"/>
<dbReference type="SMART" id="SM00028">
    <property type="entry name" value="TPR"/>
    <property type="match status" value="3"/>
</dbReference>
<evidence type="ECO:0000313" key="5">
    <source>
        <dbReference type="Proteomes" id="UP000325255"/>
    </source>
</evidence>
<protein>
    <submittedName>
        <fullName evidence="4">Tetratricopeptide repeat protein</fullName>
    </submittedName>
</protein>
<dbReference type="PROSITE" id="PS50005">
    <property type="entry name" value="TPR"/>
    <property type="match status" value="1"/>
</dbReference>
<dbReference type="AlphaFoldDB" id="A0A5M6J145"/>
<dbReference type="SUPFAM" id="SSF48452">
    <property type="entry name" value="TPR-like"/>
    <property type="match status" value="1"/>
</dbReference>
<dbReference type="Pfam" id="PF13432">
    <property type="entry name" value="TPR_16"/>
    <property type="match status" value="1"/>
</dbReference>
<name>A0A5M6J145_9PROT</name>
<evidence type="ECO:0000313" key="4">
    <source>
        <dbReference type="EMBL" id="KAA5614326.1"/>
    </source>
</evidence>
<gene>
    <name evidence="4" type="ORF">F1189_01665</name>
</gene>
<dbReference type="Proteomes" id="UP000325255">
    <property type="component" value="Unassembled WGS sequence"/>
</dbReference>
<dbReference type="PANTHER" id="PTHR44858:SF1">
    <property type="entry name" value="UDP-N-ACETYLGLUCOSAMINE--PEPTIDE N-ACETYLGLUCOSAMINYLTRANSFERASE SPINDLY-RELATED"/>
    <property type="match status" value="1"/>
</dbReference>
<organism evidence="4 5">
    <name type="scientific">Rhodovastum atsumiense</name>
    <dbReference type="NCBI Taxonomy" id="504468"/>
    <lineage>
        <taxon>Bacteria</taxon>
        <taxon>Pseudomonadati</taxon>
        <taxon>Pseudomonadota</taxon>
        <taxon>Alphaproteobacteria</taxon>
        <taxon>Acetobacterales</taxon>
        <taxon>Acetobacteraceae</taxon>
        <taxon>Rhodovastum</taxon>
    </lineage>
</organism>
<proteinExistence type="predicted"/>